<dbReference type="SUPFAM" id="SSF56925">
    <property type="entry name" value="OMPA-like"/>
    <property type="match status" value="2"/>
</dbReference>
<dbReference type="RefSeq" id="WP_345026071.1">
    <property type="nucleotide sequence ID" value="NZ_BAABEY010000001.1"/>
</dbReference>
<evidence type="ECO:0000313" key="4">
    <source>
        <dbReference type="EMBL" id="GAA4431191.1"/>
    </source>
</evidence>
<dbReference type="InterPro" id="IPR027385">
    <property type="entry name" value="Beta-barrel_OMP"/>
</dbReference>
<dbReference type="EMBL" id="BAABEY010000001">
    <property type="protein sequence ID" value="GAA4431191.1"/>
    <property type="molecule type" value="Genomic_DNA"/>
</dbReference>
<feature type="chain" id="PRO_5047516479" description="Outer membrane protein beta-barrel domain-containing protein" evidence="2">
    <location>
        <begin position="20"/>
        <end position="271"/>
    </location>
</feature>
<evidence type="ECO:0000313" key="5">
    <source>
        <dbReference type="Proteomes" id="UP001501508"/>
    </source>
</evidence>
<evidence type="ECO:0000259" key="3">
    <source>
        <dbReference type="Pfam" id="PF13505"/>
    </source>
</evidence>
<evidence type="ECO:0000256" key="1">
    <source>
        <dbReference type="ARBA" id="ARBA00022729"/>
    </source>
</evidence>
<dbReference type="Pfam" id="PF13505">
    <property type="entry name" value="OMP_b-brl"/>
    <property type="match status" value="1"/>
</dbReference>
<feature type="signal peptide" evidence="2">
    <location>
        <begin position="1"/>
        <end position="19"/>
    </location>
</feature>
<feature type="domain" description="Outer membrane protein beta-barrel" evidence="3">
    <location>
        <begin position="41"/>
        <end position="192"/>
    </location>
</feature>
<evidence type="ECO:0000256" key="2">
    <source>
        <dbReference type="SAM" id="SignalP"/>
    </source>
</evidence>
<organism evidence="4 5">
    <name type="scientific">Ravibacter arvi</name>
    <dbReference type="NCBI Taxonomy" id="2051041"/>
    <lineage>
        <taxon>Bacteria</taxon>
        <taxon>Pseudomonadati</taxon>
        <taxon>Bacteroidota</taxon>
        <taxon>Cytophagia</taxon>
        <taxon>Cytophagales</taxon>
        <taxon>Spirosomataceae</taxon>
        <taxon>Ravibacter</taxon>
    </lineage>
</organism>
<dbReference type="InterPro" id="IPR011250">
    <property type="entry name" value="OMP/PagP_B-barrel"/>
</dbReference>
<reference evidence="5" key="1">
    <citation type="journal article" date="2019" name="Int. J. Syst. Evol. Microbiol.">
        <title>The Global Catalogue of Microorganisms (GCM) 10K type strain sequencing project: providing services to taxonomists for standard genome sequencing and annotation.</title>
        <authorList>
            <consortium name="The Broad Institute Genomics Platform"/>
            <consortium name="The Broad Institute Genome Sequencing Center for Infectious Disease"/>
            <person name="Wu L."/>
            <person name="Ma J."/>
        </authorList>
    </citation>
    <scope>NUCLEOTIDE SEQUENCE [LARGE SCALE GENOMIC DNA]</scope>
    <source>
        <strain evidence="5">JCM 31920</strain>
    </source>
</reference>
<comment type="caution">
    <text evidence="4">The sequence shown here is derived from an EMBL/GenBank/DDBJ whole genome shotgun (WGS) entry which is preliminary data.</text>
</comment>
<gene>
    <name evidence="4" type="ORF">GCM10023091_01480</name>
</gene>
<protein>
    <recommendedName>
        <fullName evidence="3">Outer membrane protein beta-barrel domain-containing protein</fullName>
    </recommendedName>
</protein>
<proteinExistence type="predicted"/>
<dbReference type="Gene3D" id="2.40.160.20">
    <property type="match status" value="1"/>
</dbReference>
<dbReference type="Proteomes" id="UP001501508">
    <property type="component" value="Unassembled WGS sequence"/>
</dbReference>
<sequence>MKFSLYLLFFALAGTYVVAQKSGGQNPHLMEPYGQVTLFAGGGVAYYMGDISASSGNLGLGPAFALGGSYRLTERISARGEFRLYKVSGDSKNTNNPEKNLSFKTVNPDLMVSLQADLFPYSRRALVSPYGLLGLGVTYLNPKAEWEGTVYSLPKYRTEGVKYSRLPLFITGGLGASVRISRSWSAGLELTGNFLLSDYLDDVSTVYPEFDQLIDPDISYALSYRGSSQQPGYIRGNPKSKDSYMMLTAKVIYSLPNPRYAKERKIMKCAK</sequence>
<accession>A0ABP8LLA4</accession>
<name>A0ABP8LLA4_9BACT</name>
<keyword evidence="1 2" id="KW-0732">Signal</keyword>
<keyword evidence="5" id="KW-1185">Reference proteome</keyword>